<name>A0A9Q9P6Y2_9MICO</name>
<dbReference type="RefSeq" id="WP_259577781.1">
    <property type="nucleotide sequence ID" value="NZ_CP106879.1"/>
</dbReference>
<dbReference type="Proteomes" id="UP001062223">
    <property type="component" value="Chromosome"/>
</dbReference>
<dbReference type="KEGG" id="cpoi:OE229_11300"/>
<organism evidence="2 3">
    <name type="scientific">Curtobacterium poinsettiae</name>
    <dbReference type="NCBI Taxonomy" id="159612"/>
    <lineage>
        <taxon>Bacteria</taxon>
        <taxon>Bacillati</taxon>
        <taxon>Actinomycetota</taxon>
        <taxon>Actinomycetes</taxon>
        <taxon>Micrococcales</taxon>
        <taxon>Microbacteriaceae</taxon>
        <taxon>Curtobacterium</taxon>
    </lineage>
</organism>
<sequence length="104" mass="11055">MTARRYGGGVFGRRRSPSPRPDDSPGLGIGALVQVVDTDRGGEQWADEPIGVIVAPGGSQIGGTQRTWTVAFEEPVYTKDGRGPFERATVLSRQLVPVTTDSGE</sequence>
<dbReference type="AlphaFoldDB" id="A0A9Q9P6Y2"/>
<protein>
    <submittedName>
        <fullName evidence="2">Uncharacterized protein</fullName>
    </submittedName>
</protein>
<feature type="compositionally biased region" description="Gly residues" evidence="1">
    <location>
        <begin position="1"/>
        <end position="11"/>
    </location>
</feature>
<accession>A0A9Q9P6Y2</accession>
<evidence type="ECO:0000313" key="3">
    <source>
        <dbReference type="Proteomes" id="UP001062223"/>
    </source>
</evidence>
<dbReference type="EMBL" id="CP106879">
    <property type="protein sequence ID" value="UYC79735.1"/>
    <property type="molecule type" value="Genomic_DNA"/>
</dbReference>
<proteinExistence type="predicted"/>
<feature type="region of interest" description="Disordered" evidence="1">
    <location>
        <begin position="1"/>
        <end position="28"/>
    </location>
</feature>
<evidence type="ECO:0000313" key="2">
    <source>
        <dbReference type="EMBL" id="UYC79735.1"/>
    </source>
</evidence>
<reference evidence="2" key="1">
    <citation type="submission" date="2022-09" db="EMBL/GenBank/DDBJ databases">
        <title>Taxonomy of Curtobacterium flaccumfaciens.</title>
        <authorList>
            <person name="Osdaghi E."/>
            <person name="Taghavi S.M."/>
            <person name="Hamidizade M."/>
            <person name="Abachi H."/>
            <person name="Fazliarab A."/>
            <person name="Baeyen S."/>
            <person name="Portier P."/>
            <person name="Van Vaerenbergh J."/>
            <person name="Jacques M.-A."/>
        </authorList>
    </citation>
    <scope>NUCLEOTIDE SEQUENCE</scope>
    <source>
        <strain evidence="2">AGQB46</strain>
    </source>
</reference>
<gene>
    <name evidence="2" type="ORF">OE229_11300</name>
</gene>
<evidence type="ECO:0000256" key="1">
    <source>
        <dbReference type="SAM" id="MobiDB-lite"/>
    </source>
</evidence>